<keyword evidence="5 8" id="KW-0472">Membrane</keyword>
<dbReference type="SUPFAM" id="SSF81321">
    <property type="entry name" value="Family A G protein-coupled receptor-like"/>
    <property type="match status" value="2"/>
</dbReference>
<accession>A0ABD1J4J7</accession>
<dbReference type="PANTHER" id="PTHR10489:SF611">
    <property type="entry name" value="C-C CHEMOKINE RECEPTOR TYPE 6"/>
    <property type="match status" value="1"/>
</dbReference>
<protein>
    <recommendedName>
        <fullName evidence="9">G-protein coupled receptors family 1 profile domain-containing protein</fullName>
    </recommendedName>
</protein>
<dbReference type="Proteomes" id="UP001591681">
    <property type="component" value="Unassembled WGS sequence"/>
</dbReference>
<feature type="transmembrane region" description="Helical" evidence="8">
    <location>
        <begin position="61"/>
        <end position="81"/>
    </location>
</feature>
<dbReference type="PANTHER" id="PTHR10489">
    <property type="entry name" value="CELL ADHESION MOLECULE"/>
    <property type="match status" value="1"/>
</dbReference>
<evidence type="ECO:0000256" key="4">
    <source>
        <dbReference type="ARBA" id="ARBA00023040"/>
    </source>
</evidence>
<feature type="domain" description="G-protein coupled receptors family 1 profile" evidence="9">
    <location>
        <begin position="41"/>
        <end position="347"/>
    </location>
</feature>
<comment type="caution">
    <text evidence="10">The sequence shown here is derived from an EMBL/GenBank/DDBJ whole genome shotgun (WGS) entry which is preliminary data.</text>
</comment>
<keyword evidence="7" id="KW-0807">Transducer</keyword>
<evidence type="ECO:0000256" key="6">
    <source>
        <dbReference type="ARBA" id="ARBA00023170"/>
    </source>
</evidence>
<dbReference type="PRINTS" id="PR00237">
    <property type="entry name" value="GPCRRHODOPSN"/>
</dbReference>
<dbReference type="PROSITE" id="PS50262">
    <property type="entry name" value="G_PROTEIN_RECEP_F1_2"/>
    <property type="match status" value="1"/>
</dbReference>
<feature type="transmembrane region" description="Helical" evidence="8">
    <location>
        <begin position="323"/>
        <end position="350"/>
    </location>
</feature>
<feature type="transmembrane region" description="Helical" evidence="8">
    <location>
        <begin position="286"/>
        <end position="311"/>
    </location>
</feature>
<evidence type="ECO:0000256" key="8">
    <source>
        <dbReference type="SAM" id="Phobius"/>
    </source>
</evidence>
<sequence length="407" mass="45690">MSYEDYYGDMPEPCDTGTAENVYHDLSLYVHSIIVVLGLLGNLLVIVTYAFYKKTKSMTDVYLLNVAVADVFFVVVLPLIIYNEQHNWAMGAGACKFLRGAYSLNLYSGLLLLGCISGDRYLAIVCASRSRYLRSRTLVYSHAICIIVWATAFLLSLPTFMYSDLYSNELIAFMLPNNSSGYAYGSNNTDPTSPKSRVTIPPLGSNLSQTNISADYFPDDAGIWEEPVLCILVFNTYNVNHMKIVVPSLQMAIGFLLPLAIMTFCYSCIILTLLKARNFQRHKAVRVVLTVVLVFILCHLPYNLTLLVYTATMTMQKTCGAEIAILVGLHITQTLAYLHCCLNPFLYAFVGVRFRSHFQKILRDLWCVSKDYVRARRPSSRVTSEVCLSTRRSVDCSNTDNGTSFTM</sequence>
<feature type="transmembrane region" description="Helical" evidence="8">
    <location>
        <begin position="139"/>
        <end position="160"/>
    </location>
</feature>
<evidence type="ECO:0000256" key="2">
    <source>
        <dbReference type="ARBA" id="ARBA00022692"/>
    </source>
</evidence>
<evidence type="ECO:0000256" key="7">
    <source>
        <dbReference type="ARBA" id="ARBA00023224"/>
    </source>
</evidence>
<dbReference type="InterPro" id="IPR017452">
    <property type="entry name" value="GPCR_Rhodpsn_7TM"/>
</dbReference>
<dbReference type="Pfam" id="PF00001">
    <property type="entry name" value="7tm_1"/>
    <property type="match status" value="2"/>
</dbReference>
<evidence type="ECO:0000256" key="1">
    <source>
        <dbReference type="ARBA" id="ARBA00004370"/>
    </source>
</evidence>
<keyword evidence="6" id="KW-0675">Receptor</keyword>
<dbReference type="EMBL" id="JBHFQA010000019">
    <property type="protein sequence ID" value="KAL2082100.1"/>
    <property type="molecule type" value="Genomic_DNA"/>
</dbReference>
<keyword evidence="3 8" id="KW-1133">Transmembrane helix</keyword>
<keyword evidence="2 8" id="KW-0812">Transmembrane</keyword>
<dbReference type="Gene3D" id="1.20.1070.10">
    <property type="entry name" value="Rhodopsin 7-helix transmembrane proteins"/>
    <property type="match status" value="2"/>
</dbReference>
<comment type="subcellular location">
    <subcellularLocation>
        <location evidence="1">Membrane</location>
    </subcellularLocation>
</comment>
<dbReference type="GO" id="GO:0004930">
    <property type="term" value="F:G protein-coupled receptor activity"/>
    <property type="evidence" value="ECO:0007669"/>
    <property type="project" value="UniProtKB-KW"/>
</dbReference>
<evidence type="ECO:0000256" key="3">
    <source>
        <dbReference type="ARBA" id="ARBA00022989"/>
    </source>
</evidence>
<reference evidence="10 11" key="1">
    <citation type="submission" date="2024-09" db="EMBL/GenBank/DDBJ databases">
        <title>A chromosome-level genome assembly of Gray's grenadier anchovy, Coilia grayii.</title>
        <authorList>
            <person name="Fu Z."/>
        </authorList>
    </citation>
    <scope>NUCLEOTIDE SEQUENCE [LARGE SCALE GENOMIC DNA]</scope>
    <source>
        <strain evidence="10">G4</strain>
        <tissue evidence="10">Muscle</tissue>
    </source>
</reference>
<organism evidence="10 11">
    <name type="scientific">Coilia grayii</name>
    <name type="common">Gray's grenadier anchovy</name>
    <dbReference type="NCBI Taxonomy" id="363190"/>
    <lineage>
        <taxon>Eukaryota</taxon>
        <taxon>Metazoa</taxon>
        <taxon>Chordata</taxon>
        <taxon>Craniata</taxon>
        <taxon>Vertebrata</taxon>
        <taxon>Euteleostomi</taxon>
        <taxon>Actinopterygii</taxon>
        <taxon>Neopterygii</taxon>
        <taxon>Teleostei</taxon>
        <taxon>Clupei</taxon>
        <taxon>Clupeiformes</taxon>
        <taxon>Clupeoidei</taxon>
        <taxon>Engraulidae</taxon>
        <taxon>Coilinae</taxon>
        <taxon>Coilia</taxon>
    </lineage>
</organism>
<name>A0ABD1J4J7_9TELE</name>
<evidence type="ECO:0000313" key="10">
    <source>
        <dbReference type="EMBL" id="KAL2082100.1"/>
    </source>
</evidence>
<dbReference type="AlphaFoldDB" id="A0ABD1J4J7"/>
<evidence type="ECO:0000259" key="9">
    <source>
        <dbReference type="PROSITE" id="PS50262"/>
    </source>
</evidence>
<feature type="transmembrane region" description="Helical" evidence="8">
    <location>
        <begin position="252"/>
        <end position="274"/>
    </location>
</feature>
<keyword evidence="4" id="KW-0297">G-protein coupled receptor</keyword>
<proteinExistence type="predicted"/>
<keyword evidence="11" id="KW-1185">Reference proteome</keyword>
<feature type="transmembrane region" description="Helical" evidence="8">
    <location>
        <begin position="28"/>
        <end position="52"/>
    </location>
</feature>
<dbReference type="GO" id="GO:0016020">
    <property type="term" value="C:membrane"/>
    <property type="evidence" value="ECO:0007669"/>
    <property type="project" value="UniProtKB-SubCell"/>
</dbReference>
<dbReference type="InterPro" id="IPR000276">
    <property type="entry name" value="GPCR_Rhodpsn"/>
</dbReference>
<feature type="transmembrane region" description="Helical" evidence="8">
    <location>
        <begin position="106"/>
        <end position="127"/>
    </location>
</feature>
<dbReference type="InterPro" id="IPR050119">
    <property type="entry name" value="CCR1-9-like"/>
</dbReference>
<evidence type="ECO:0000313" key="11">
    <source>
        <dbReference type="Proteomes" id="UP001591681"/>
    </source>
</evidence>
<evidence type="ECO:0000256" key="5">
    <source>
        <dbReference type="ARBA" id="ARBA00023136"/>
    </source>
</evidence>
<gene>
    <name evidence="10" type="ORF">ACEWY4_021918</name>
</gene>